<organism evidence="8 9">
    <name type="scientific">Lachancea fermentati</name>
    <name type="common">Zygosaccharomyces fermentati</name>
    <dbReference type="NCBI Taxonomy" id="4955"/>
    <lineage>
        <taxon>Eukaryota</taxon>
        <taxon>Fungi</taxon>
        <taxon>Dikarya</taxon>
        <taxon>Ascomycota</taxon>
        <taxon>Saccharomycotina</taxon>
        <taxon>Saccharomycetes</taxon>
        <taxon>Saccharomycetales</taxon>
        <taxon>Saccharomycetaceae</taxon>
        <taxon>Lachancea</taxon>
    </lineage>
</organism>
<feature type="domain" description="RSE1/DDB1/CPSF1 second beta-propeller" evidence="7">
    <location>
        <begin position="461"/>
        <end position="720"/>
    </location>
</feature>
<dbReference type="InterPro" id="IPR018846">
    <property type="entry name" value="Beta-prop_RSE1/DDB1/CPSF1_1st"/>
</dbReference>
<dbReference type="GO" id="GO:0005634">
    <property type="term" value="C:nucleus"/>
    <property type="evidence" value="ECO:0007669"/>
    <property type="project" value="UniProtKB-SubCell"/>
</dbReference>
<name>A0A1G4MA65_LACFM</name>
<accession>A0A1G4MA65</accession>
<dbReference type="PANTHER" id="PTHR10644">
    <property type="entry name" value="DNA REPAIR/RNA PROCESSING CPSF FAMILY"/>
    <property type="match status" value="1"/>
</dbReference>
<feature type="domain" description="RSE1/DDB1/CPSF1 C-terminal" evidence="5">
    <location>
        <begin position="939"/>
        <end position="1260"/>
    </location>
</feature>
<dbReference type="InterPro" id="IPR015943">
    <property type="entry name" value="WD40/YVTN_repeat-like_dom_sf"/>
</dbReference>
<evidence type="ECO:0000313" key="8">
    <source>
        <dbReference type="EMBL" id="SCW00763.1"/>
    </source>
</evidence>
<gene>
    <name evidence="8" type="ORF">LAFE_0C11452G</name>
</gene>
<proteinExistence type="predicted"/>
<comment type="subcellular location">
    <subcellularLocation>
        <location evidence="1">Nucleus</location>
    </subcellularLocation>
</comment>
<feature type="compositionally biased region" description="Acidic residues" evidence="4">
    <location>
        <begin position="836"/>
        <end position="849"/>
    </location>
</feature>
<feature type="compositionally biased region" description="Acidic residues" evidence="4">
    <location>
        <begin position="726"/>
        <end position="749"/>
    </location>
</feature>
<dbReference type="Proteomes" id="UP000190831">
    <property type="component" value="Chromosome C"/>
</dbReference>
<dbReference type="InterPro" id="IPR050358">
    <property type="entry name" value="RSE1/DDB1/CFT1"/>
</dbReference>
<evidence type="ECO:0000313" key="9">
    <source>
        <dbReference type="Proteomes" id="UP000190831"/>
    </source>
</evidence>
<evidence type="ECO:0000259" key="5">
    <source>
        <dbReference type="Pfam" id="PF03178"/>
    </source>
</evidence>
<dbReference type="Pfam" id="PF03178">
    <property type="entry name" value="CPSF_A"/>
    <property type="match status" value="1"/>
</dbReference>
<dbReference type="InterPro" id="IPR058543">
    <property type="entry name" value="Beta-prop_RSE1/DDB1/CPSF1_2nd"/>
</dbReference>
<evidence type="ECO:0000259" key="7">
    <source>
        <dbReference type="Pfam" id="PF23726"/>
    </source>
</evidence>
<feature type="region of interest" description="Disordered" evidence="4">
    <location>
        <begin position="723"/>
        <end position="750"/>
    </location>
</feature>
<evidence type="ECO:0000256" key="3">
    <source>
        <dbReference type="ARBA" id="ARBA00023242"/>
    </source>
</evidence>
<keyword evidence="3" id="KW-0539">Nucleus</keyword>
<dbReference type="GO" id="GO:0006397">
    <property type="term" value="P:mRNA processing"/>
    <property type="evidence" value="ECO:0007669"/>
    <property type="project" value="UniProtKB-KW"/>
</dbReference>
<dbReference type="EMBL" id="LT598485">
    <property type="protein sequence ID" value="SCW00763.1"/>
    <property type="molecule type" value="Genomic_DNA"/>
</dbReference>
<evidence type="ECO:0000256" key="2">
    <source>
        <dbReference type="ARBA" id="ARBA00022664"/>
    </source>
</evidence>
<dbReference type="GO" id="GO:0003676">
    <property type="term" value="F:nucleic acid binding"/>
    <property type="evidence" value="ECO:0007669"/>
    <property type="project" value="InterPro"/>
</dbReference>
<dbReference type="Pfam" id="PF10433">
    <property type="entry name" value="Beta-prop_RSE1_1st"/>
    <property type="match status" value="1"/>
</dbReference>
<dbReference type="OrthoDB" id="436637at2759"/>
<evidence type="ECO:0000256" key="1">
    <source>
        <dbReference type="ARBA" id="ARBA00004123"/>
    </source>
</evidence>
<evidence type="ECO:0000256" key="4">
    <source>
        <dbReference type="SAM" id="MobiDB-lite"/>
    </source>
</evidence>
<dbReference type="OMA" id="PRATGHW"/>
<sequence>MIVEPESLYFYHLTLQRQTNFVHCCVGHFVDYKPHQLHTNDGAAKKRKSRRELQFCIATETHIELYDVEEGNLNRIFVLPIFATITSMQRLPTENNYSYLALVSDSGNLTIARFVYDAGIIRLHTLFNEPFARSGIRRLSPQAHLDVDPHGRCILLSAFEKNKLCYLTEFKNNELSVSSPLEANRPNFITLDTTACDVAFDNPTFASIEEEFTDKARSLVFYMLDLGLNLLTKKNEYRIAHDANFIMAVPNLEKYNIRTKESTYEDVDDELNPFVIVGFKNHITLRDSRGIFDVKVQLPSRSSRSTDTIIIAGKLHKLKKDFFILLQSQVGDLYKVKIVPNAENAGPLLTVTYFDTIAPSEDLLIFRNGFLFSNSEFGDSCLYQFESLGNDDDFTKILTSENPDKTLNIDVSEEPQNLEIVDRIKAVNPSISSAALDTTPLTLLTQTKNSVQQLTTGVNLQEFISSPLPPNSNGIWTVRIPSEGEHRLLFISLPKTTMVLKIDDGTVEELGGEVENFKKVADKTVFVGVMGERSIIQVCTNSLIQVVALKSGTEYRTELEWFPPAGIRITKATCTSTQLVLALSNREIAYFEMDTSSGSDVLNEYQDRVEMEERITSITFPSTHRADFLAVGVDDSSVKILNVKHQDESFLEVVSMQALVSSPHDLKLIHSGNSIQLHIGLTSGVYIRSKVDSHDGRLFDVRTRYLGTNPVSVSILESVNVRGNLDTEDDGEEENNEQIESNEDIDESNDPALKVPCAILHSNRTWISYEADNMMLVRPLLLSNTRSIAALAPFRTQEMKQNGCCAIGASGNLIIGRLNDFASINSWFQQNTIVPDTEDENNGDNDNGSEPELKVLDDSKLYSNRRILSDLDNKKLSYIVQNSVDGNSCRVGVCRSQKFFSVESSEQRYYVIENCTCVDAQLAKFGSNDLHLILSTTNGLLKTFLVDLQRRTGEKTFNLIFLHDTQVDDVVSSMVPFGDKLLVPIFGSIVLYGKGRKQLLKKSITATPPSITKVTSLAQWENDRLVLGDVSESVMLFQYDAQLNQFIRLADDVIKRYVVAVEFLDRSTVIGSDKFGNVWTLRLPQQYERIVTEEYAIFMSNYHDRPSSDISPNIMECPFKLALTNHFYVNDILIKFHILKGVLMSDRPLIIYIGLQGTVGCLIPLITKREVDFFVKLEKTMRDADDLFYLDNERRLAKGNAEDIDDPNEISSSQISIRTVKSRPVLEGAYSVVLRDHLAYRSYYAPVKSTIDGDLCETFLSLYPSEQQFLCQSMMGERKGSVSSIARDINEMRVNYV</sequence>
<keyword evidence="2" id="KW-0507">mRNA processing</keyword>
<dbReference type="InterPro" id="IPR004871">
    <property type="entry name" value="RSE1/DDB1/CPSF1_C"/>
</dbReference>
<feature type="region of interest" description="Disordered" evidence="4">
    <location>
        <begin position="834"/>
        <end position="853"/>
    </location>
</feature>
<dbReference type="STRING" id="4955.A0A1G4MA65"/>
<dbReference type="Pfam" id="PF23726">
    <property type="entry name" value="Beta-prop_RSE1_2nd"/>
    <property type="match status" value="1"/>
</dbReference>
<keyword evidence="9" id="KW-1185">Reference proteome</keyword>
<protein>
    <submittedName>
        <fullName evidence="8">LAFE_0C11452g1_1</fullName>
    </submittedName>
</protein>
<reference evidence="8 9" key="1">
    <citation type="submission" date="2016-03" db="EMBL/GenBank/DDBJ databases">
        <authorList>
            <person name="Devillers H."/>
        </authorList>
    </citation>
    <scope>NUCLEOTIDE SEQUENCE [LARGE SCALE GENOMIC DNA]</scope>
    <source>
        <strain evidence="8">CBS 6772</strain>
    </source>
</reference>
<feature type="domain" description="RSE1/DDB1/CPSF1 first beta-propeller" evidence="6">
    <location>
        <begin position="50"/>
        <end position="424"/>
    </location>
</feature>
<dbReference type="Gene3D" id="2.130.10.10">
    <property type="entry name" value="YVTN repeat-like/Quinoprotein amine dehydrogenase"/>
    <property type="match status" value="3"/>
</dbReference>
<evidence type="ECO:0000259" key="6">
    <source>
        <dbReference type="Pfam" id="PF10433"/>
    </source>
</evidence>